<keyword evidence="3" id="KW-1185">Reference proteome</keyword>
<dbReference type="Proteomes" id="UP001596058">
    <property type="component" value="Unassembled WGS sequence"/>
</dbReference>
<evidence type="ECO:0000313" key="2">
    <source>
        <dbReference type="EMBL" id="MFC5834568.1"/>
    </source>
</evidence>
<evidence type="ECO:0000313" key="3">
    <source>
        <dbReference type="Proteomes" id="UP001596058"/>
    </source>
</evidence>
<gene>
    <name evidence="2" type="ORF">ACFPZ3_62905</name>
</gene>
<accession>A0ABW1D9D8</accession>
<evidence type="ECO:0000256" key="1">
    <source>
        <dbReference type="SAM" id="MobiDB-lite"/>
    </source>
</evidence>
<name>A0ABW1D9D8_9ACTN</name>
<sequence>MRRRFTDEADTVTGPGDETGTRNEVSGQVTAGQGHRALRARLA</sequence>
<comment type="caution">
    <text evidence="2">The sequence shown here is derived from an EMBL/GenBank/DDBJ whole genome shotgun (WGS) entry which is preliminary data.</text>
</comment>
<dbReference type="EMBL" id="JBHSPA010000113">
    <property type="protein sequence ID" value="MFC5834568.1"/>
    <property type="molecule type" value="Genomic_DNA"/>
</dbReference>
<feature type="region of interest" description="Disordered" evidence="1">
    <location>
        <begin position="1"/>
        <end position="43"/>
    </location>
</feature>
<proteinExistence type="predicted"/>
<dbReference type="RefSeq" id="WP_379523982.1">
    <property type="nucleotide sequence ID" value="NZ_JBHSPA010000113.1"/>
</dbReference>
<organism evidence="2 3">
    <name type="scientific">Nonomuraea insulae</name>
    <dbReference type="NCBI Taxonomy" id="1616787"/>
    <lineage>
        <taxon>Bacteria</taxon>
        <taxon>Bacillati</taxon>
        <taxon>Actinomycetota</taxon>
        <taxon>Actinomycetes</taxon>
        <taxon>Streptosporangiales</taxon>
        <taxon>Streptosporangiaceae</taxon>
        <taxon>Nonomuraea</taxon>
    </lineage>
</organism>
<reference evidence="3" key="1">
    <citation type="journal article" date="2019" name="Int. J. Syst. Evol. Microbiol.">
        <title>The Global Catalogue of Microorganisms (GCM) 10K type strain sequencing project: providing services to taxonomists for standard genome sequencing and annotation.</title>
        <authorList>
            <consortium name="The Broad Institute Genomics Platform"/>
            <consortium name="The Broad Institute Genome Sequencing Center for Infectious Disease"/>
            <person name="Wu L."/>
            <person name="Ma J."/>
        </authorList>
    </citation>
    <scope>NUCLEOTIDE SEQUENCE [LARGE SCALE GENOMIC DNA]</scope>
    <source>
        <strain evidence="3">CCUG 53903</strain>
    </source>
</reference>
<protein>
    <submittedName>
        <fullName evidence="2">Uncharacterized protein</fullName>
    </submittedName>
</protein>
<feature type="compositionally biased region" description="Polar residues" evidence="1">
    <location>
        <begin position="22"/>
        <end position="31"/>
    </location>
</feature>